<dbReference type="InterPro" id="IPR001638">
    <property type="entry name" value="Solute-binding_3/MltF_N"/>
</dbReference>
<dbReference type="SMART" id="SM00062">
    <property type="entry name" value="PBPb"/>
    <property type="match status" value="1"/>
</dbReference>
<dbReference type="SUPFAM" id="SSF53850">
    <property type="entry name" value="Periplasmic binding protein-like II"/>
    <property type="match status" value="1"/>
</dbReference>
<evidence type="ECO:0000313" key="3">
    <source>
        <dbReference type="EMBL" id="TCT03598.1"/>
    </source>
</evidence>
<protein>
    <submittedName>
        <fullName evidence="3">ABC-type nitrate/sulfonate/bicarbonate transport system substrate-binding protein</fullName>
    </submittedName>
</protein>
<dbReference type="PROSITE" id="PS51318">
    <property type="entry name" value="TAT"/>
    <property type="match status" value="1"/>
</dbReference>
<dbReference type="Proteomes" id="UP000294664">
    <property type="component" value="Unassembled WGS sequence"/>
</dbReference>
<sequence>MSIDRRAFLAAAGGLGVAGAFSIGTGFAIAQGTAPVRLGEAKGAGQSAEFVLASHDGLFKKRGLDVTLSPFGSGAAMGPALVAGSLDIIATGDVPGIPLMSAMGGAIKALCPLSEFSADQAIVVGKKIKQPQDLKGAKIALYKGSVATLLIERYAAQNGLKTEDITLIHMDPVQQPPALANGDIDGYVSWEPHIWSATKRFPESRVLARGDEPKRYISAYNLLLVREPFLKENRETVKLFVAALVEALEELNKDPNVANRTAVYIRDILGVDIAADVLAVMMKRRKYTMSITPEFIAAEKVNTDFLFDLGRLKTKPDIMSWLDPSVLREVRPDMVTI</sequence>
<proteinExistence type="inferred from homology"/>
<comment type="similarity">
    <text evidence="1">Belongs to the bacterial solute-binding protein SsuA/TauA family.</text>
</comment>
<organism evidence="3 4">
    <name type="scientific">Aquabacter spiritensis</name>
    <dbReference type="NCBI Taxonomy" id="933073"/>
    <lineage>
        <taxon>Bacteria</taxon>
        <taxon>Pseudomonadati</taxon>
        <taxon>Pseudomonadota</taxon>
        <taxon>Alphaproteobacteria</taxon>
        <taxon>Hyphomicrobiales</taxon>
        <taxon>Xanthobacteraceae</taxon>
        <taxon>Aquabacter</taxon>
    </lineage>
</organism>
<evidence type="ECO:0000313" key="4">
    <source>
        <dbReference type="Proteomes" id="UP000294664"/>
    </source>
</evidence>
<name>A0A4V2UXI0_9HYPH</name>
<feature type="domain" description="Solute-binding protein family 3/N-terminal" evidence="2">
    <location>
        <begin position="49"/>
        <end position="260"/>
    </location>
</feature>
<dbReference type="InterPro" id="IPR006311">
    <property type="entry name" value="TAT_signal"/>
</dbReference>
<keyword evidence="4" id="KW-1185">Reference proteome</keyword>
<dbReference type="PANTHER" id="PTHR30024">
    <property type="entry name" value="ALIPHATIC SULFONATES-BINDING PROTEIN-RELATED"/>
    <property type="match status" value="1"/>
</dbReference>
<comment type="caution">
    <text evidence="3">The sequence shown here is derived from an EMBL/GenBank/DDBJ whole genome shotgun (WGS) entry which is preliminary data.</text>
</comment>
<reference evidence="3 4" key="1">
    <citation type="submission" date="2019-03" db="EMBL/GenBank/DDBJ databases">
        <title>Genomic Encyclopedia of Type Strains, Phase IV (KMG-IV): sequencing the most valuable type-strain genomes for metagenomic binning, comparative biology and taxonomic classification.</title>
        <authorList>
            <person name="Goeker M."/>
        </authorList>
    </citation>
    <scope>NUCLEOTIDE SEQUENCE [LARGE SCALE GENOMIC DNA]</scope>
    <source>
        <strain evidence="3 4">DSM 9035</strain>
    </source>
</reference>
<dbReference type="InterPro" id="IPR015168">
    <property type="entry name" value="SsuA/THI5"/>
</dbReference>
<dbReference type="Pfam" id="PF09084">
    <property type="entry name" value="NMT1"/>
    <property type="match status" value="1"/>
</dbReference>
<gene>
    <name evidence="3" type="ORF">EDC64_109148</name>
</gene>
<dbReference type="CDD" id="cd01008">
    <property type="entry name" value="PBP2_NrtA_SsuA_CpmA_like"/>
    <property type="match status" value="1"/>
</dbReference>
<dbReference type="RefSeq" id="WP_132032693.1">
    <property type="nucleotide sequence ID" value="NZ_SMAI01000009.1"/>
</dbReference>
<evidence type="ECO:0000256" key="1">
    <source>
        <dbReference type="ARBA" id="ARBA00010742"/>
    </source>
</evidence>
<dbReference type="EMBL" id="SMAI01000009">
    <property type="protein sequence ID" value="TCT03598.1"/>
    <property type="molecule type" value="Genomic_DNA"/>
</dbReference>
<accession>A0A4V2UXI0</accession>
<dbReference type="OrthoDB" id="7374754at2"/>
<evidence type="ECO:0000259" key="2">
    <source>
        <dbReference type="SMART" id="SM00062"/>
    </source>
</evidence>
<dbReference type="AlphaFoldDB" id="A0A4V2UXI0"/>
<dbReference type="Gene3D" id="3.40.190.10">
    <property type="entry name" value="Periplasmic binding protein-like II"/>
    <property type="match status" value="2"/>
</dbReference>